<dbReference type="RGD" id="1306463">
    <property type="gene designation" value="Hirip3"/>
</dbReference>
<sequence length="105" mass="11731">MLPISSAVQADHEDEMHGTLQGKQSLQGSFITEPWTQMRSGHVKHLQTGLICVVSSAVMVRVAELHVQDGPIPCYTSACSTEATFKDRLQQQDPSYRYTTQFHIL</sequence>
<dbReference type="AGR" id="RGD:1306463"/>
<evidence type="ECO:0000313" key="2">
    <source>
        <dbReference type="Proteomes" id="UP000234681"/>
    </source>
</evidence>
<proteinExistence type="predicted"/>
<name>A6I9H6_RAT</name>
<dbReference type="AlphaFoldDB" id="A6I9H6"/>
<organism evidence="1 2">
    <name type="scientific">Rattus norvegicus</name>
    <name type="common">Rat</name>
    <dbReference type="NCBI Taxonomy" id="10116"/>
    <lineage>
        <taxon>Eukaryota</taxon>
        <taxon>Metazoa</taxon>
        <taxon>Chordata</taxon>
        <taxon>Craniata</taxon>
        <taxon>Vertebrata</taxon>
        <taxon>Euteleostomi</taxon>
        <taxon>Mammalia</taxon>
        <taxon>Eutheria</taxon>
        <taxon>Euarchontoglires</taxon>
        <taxon>Glires</taxon>
        <taxon>Rodentia</taxon>
        <taxon>Myomorpha</taxon>
        <taxon>Muroidea</taxon>
        <taxon>Muridae</taxon>
        <taxon>Murinae</taxon>
        <taxon>Rattus</taxon>
    </lineage>
</organism>
<dbReference type="Proteomes" id="UP000234681">
    <property type="component" value="Chromosome 1"/>
</dbReference>
<reference evidence="1 2" key="1">
    <citation type="submission" date="2005-09" db="EMBL/GenBank/DDBJ databases">
        <authorList>
            <person name="Mural R.J."/>
            <person name="Li P.W."/>
            <person name="Adams M.D."/>
            <person name="Amanatides P.G."/>
            <person name="Baden-Tillson H."/>
            <person name="Barnstead M."/>
            <person name="Chin S.H."/>
            <person name="Dew I."/>
            <person name="Evans C.A."/>
            <person name="Ferriera S."/>
            <person name="Flanigan M."/>
            <person name="Fosler C."/>
            <person name="Glodek A."/>
            <person name="Gu Z."/>
            <person name="Holt R.A."/>
            <person name="Jennings D."/>
            <person name="Kraft C.L."/>
            <person name="Lu F."/>
            <person name="Nguyen T."/>
            <person name="Nusskern D.R."/>
            <person name="Pfannkoch C.M."/>
            <person name="Sitter C."/>
            <person name="Sutton G.G."/>
            <person name="Venter J.C."/>
            <person name="Wang Z."/>
            <person name="Woodage T."/>
            <person name="Zheng X.H."/>
            <person name="Zhong F."/>
        </authorList>
    </citation>
    <scope>NUCLEOTIDE SEQUENCE [LARGE SCALE GENOMIC DNA]</scope>
    <source>
        <strain>BN</strain>
        <strain evidence="2">Sprague-Dawley</strain>
    </source>
</reference>
<accession>A6I9H6</accession>
<gene>
    <name evidence="1 3" type="primary">Hirip3</name>
    <name evidence="1" type="ORF">rCG_40548</name>
</gene>
<evidence type="ECO:0000313" key="1">
    <source>
        <dbReference type="EMBL" id="EDM17356.1"/>
    </source>
</evidence>
<dbReference type="EMBL" id="CH473956">
    <property type="protein sequence ID" value="EDM17356.1"/>
    <property type="molecule type" value="Genomic_DNA"/>
</dbReference>
<evidence type="ECO:0000313" key="3">
    <source>
        <dbReference type="RGD" id="1306463"/>
    </source>
</evidence>
<protein>
    <submittedName>
        <fullName evidence="1">HIRA interacting protein 3, isoform CRA_c</fullName>
    </submittedName>
</protein>